<evidence type="ECO:0000313" key="4">
    <source>
        <dbReference type="EMBL" id="SKC66569.1"/>
    </source>
</evidence>
<protein>
    <submittedName>
        <fullName evidence="4">Predicted Zn-dependent protease or its inactivated homolog</fullName>
    </submittedName>
</protein>
<keyword evidence="2" id="KW-0732">Signal</keyword>
<dbReference type="InterPro" id="IPR036059">
    <property type="entry name" value="TldD/PmbA_sf"/>
</dbReference>
<dbReference type="Proteomes" id="UP000190961">
    <property type="component" value="Unassembled WGS sequence"/>
</dbReference>
<dbReference type="GO" id="GO:0006508">
    <property type="term" value="P:proteolysis"/>
    <property type="evidence" value="ECO:0007669"/>
    <property type="project" value="UniProtKB-KW"/>
</dbReference>
<evidence type="ECO:0000256" key="2">
    <source>
        <dbReference type="SAM" id="SignalP"/>
    </source>
</evidence>
<feature type="signal peptide" evidence="2">
    <location>
        <begin position="1"/>
        <end position="28"/>
    </location>
</feature>
<reference evidence="4 5" key="1">
    <citation type="submission" date="2017-02" db="EMBL/GenBank/DDBJ databases">
        <authorList>
            <person name="Peterson S.W."/>
        </authorList>
    </citation>
    <scope>NUCLEOTIDE SEQUENCE [LARGE SCALE GENOMIC DNA]</scope>
    <source>
        <strain evidence="4 5">DSM 25262</strain>
    </source>
</reference>
<comment type="similarity">
    <text evidence="1">Belongs to the peptidase U62 family.</text>
</comment>
<evidence type="ECO:0000259" key="3">
    <source>
        <dbReference type="Pfam" id="PF19289"/>
    </source>
</evidence>
<keyword evidence="5" id="KW-1185">Reference proteome</keyword>
<feature type="chain" id="PRO_5013115140" evidence="2">
    <location>
        <begin position="29"/>
        <end position="573"/>
    </location>
</feature>
<dbReference type="InterPro" id="IPR045569">
    <property type="entry name" value="Metalloprtase-TldD/E_C"/>
</dbReference>
<evidence type="ECO:0000313" key="5">
    <source>
        <dbReference type="Proteomes" id="UP000190961"/>
    </source>
</evidence>
<feature type="domain" description="Metalloprotease TldD/E C-terminal" evidence="3">
    <location>
        <begin position="307"/>
        <end position="551"/>
    </location>
</feature>
<keyword evidence="4" id="KW-0378">Hydrolase</keyword>
<dbReference type="Pfam" id="PF19289">
    <property type="entry name" value="PmbA_TldD_3rd"/>
    <property type="match status" value="1"/>
</dbReference>
<keyword evidence="4" id="KW-0645">Protease</keyword>
<dbReference type="GO" id="GO:0008237">
    <property type="term" value="F:metallopeptidase activity"/>
    <property type="evidence" value="ECO:0007669"/>
    <property type="project" value="InterPro"/>
</dbReference>
<dbReference type="AlphaFoldDB" id="A0A1T5KT47"/>
<proteinExistence type="inferred from homology"/>
<accession>A0A1T5KT47</accession>
<name>A0A1T5KT47_9BACT</name>
<dbReference type="PANTHER" id="PTHR30624">
    <property type="entry name" value="UNCHARACTERIZED PROTEIN TLDD AND PMBA"/>
    <property type="match status" value="1"/>
</dbReference>
<sequence>MVNVFQGFSARRIFICLSLFSVSSSVWAQQDSLMNILQAELTRSMQELKKATIPAYYIDYRVHDIQYAHLQASFGSLTQSVANKNRVLMTRVKVGDYKFDNTHPMSLREMNYMPGSGGSGRAMLPYENDALAIKYGVWTATQGEYKQALETYKSVKASSERVGAQPSVIPDFSNEQPASYYEPPLPDFSSTVNLTVWQEKIKKYSALFLQNKDLVTADVNLSITAERKYFLSTENTKIVQNSTAVYMNIAASIRATDGDIVPLHISYYAAMPEGLPGDEKIMEDVKKMIATLAKLQNAPLAEPYSGPAILVAQTAGVFFHEIFGHRIEGHRLKNEEDGQTFKAKVGELVLPKTLNVYFDPTLHAIAGKSVNGWFQYDDEGIKSQRVNVVEKGILKNFLMSRTPLENFAHSNGHGRASVGADPVSRQSNLVVETDKPVSMTDLRKMLIKECNKQGKAYGYLFKDVVGGFTVTDRYNPNAFNIFPTEVYRIYTDGRPDELVRGVDLIGTPLAMFAEIQAAANDRDVFIGFCGAESGSVPVSASSPSLFVRRIETQKKPKEHLETMLLERPGSVNP</sequence>
<gene>
    <name evidence="4" type="ORF">SAMN05660236_2551</name>
</gene>
<dbReference type="GO" id="GO:0005829">
    <property type="term" value="C:cytosol"/>
    <property type="evidence" value="ECO:0007669"/>
    <property type="project" value="TreeGrafter"/>
</dbReference>
<dbReference type="SUPFAM" id="SSF111283">
    <property type="entry name" value="Putative modulator of DNA gyrase, PmbA/TldD"/>
    <property type="match status" value="1"/>
</dbReference>
<dbReference type="EMBL" id="FUZU01000001">
    <property type="protein sequence ID" value="SKC66569.1"/>
    <property type="molecule type" value="Genomic_DNA"/>
</dbReference>
<dbReference type="STRING" id="688867.SAMN05660236_2551"/>
<dbReference type="InterPro" id="IPR051463">
    <property type="entry name" value="Peptidase_U62_metallo"/>
</dbReference>
<dbReference type="PANTHER" id="PTHR30624:SF0">
    <property type="entry name" value="METALLOPROTEASE SLR0863"/>
    <property type="match status" value="1"/>
</dbReference>
<organism evidence="4 5">
    <name type="scientific">Ohtaekwangia koreensis</name>
    <dbReference type="NCBI Taxonomy" id="688867"/>
    <lineage>
        <taxon>Bacteria</taxon>
        <taxon>Pseudomonadati</taxon>
        <taxon>Bacteroidota</taxon>
        <taxon>Cytophagia</taxon>
        <taxon>Cytophagales</taxon>
        <taxon>Fulvivirgaceae</taxon>
        <taxon>Ohtaekwangia</taxon>
    </lineage>
</organism>
<evidence type="ECO:0000256" key="1">
    <source>
        <dbReference type="ARBA" id="ARBA00005836"/>
    </source>
</evidence>